<evidence type="ECO:0000313" key="2">
    <source>
        <dbReference type="Proteomes" id="UP001066276"/>
    </source>
</evidence>
<dbReference type="EMBL" id="JANPWB010000004">
    <property type="protein sequence ID" value="KAJ1191953.1"/>
    <property type="molecule type" value="Genomic_DNA"/>
</dbReference>
<keyword evidence="2" id="KW-1185">Reference proteome</keyword>
<organism evidence="1 2">
    <name type="scientific">Pleurodeles waltl</name>
    <name type="common">Iberian ribbed newt</name>
    <dbReference type="NCBI Taxonomy" id="8319"/>
    <lineage>
        <taxon>Eukaryota</taxon>
        <taxon>Metazoa</taxon>
        <taxon>Chordata</taxon>
        <taxon>Craniata</taxon>
        <taxon>Vertebrata</taxon>
        <taxon>Euteleostomi</taxon>
        <taxon>Amphibia</taxon>
        <taxon>Batrachia</taxon>
        <taxon>Caudata</taxon>
        <taxon>Salamandroidea</taxon>
        <taxon>Salamandridae</taxon>
        <taxon>Pleurodelinae</taxon>
        <taxon>Pleurodeles</taxon>
    </lineage>
</organism>
<dbReference type="Proteomes" id="UP001066276">
    <property type="component" value="Chromosome 2_2"/>
</dbReference>
<reference evidence="1" key="1">
    <citation type="journal article" date="2022" name="bioRxiv">
        <title>Sequencing and chromosome-scale assembly of the giantPleurodeles waltlgenome.</title>
        <authorList>
            <person name="Brown T."/>
            <person name="Elewa A."/>
            <person name="Iarovenko S."/>
            <person name="Subramanian E."/>
            <person name="Araus A.J."/>
            <person name="Petzold A."/>
            <person name="Susuki M."/>
            <person name="Suzuki K.-i.T."/>
            <person name="Hayashi T."/>
            <person name="Toyoda A."/>
            <person name="Oliveira C."/>
            <person name="Osipova E."/>
            <person name="Leigh N.D."/>
            <person name="Simon A."/>
            <person name="Yun M.H."/>
        </authorList>
    </citation>
    <scope>NUCLEOTIDE SEQUENCE</scope>
    <source>
        <strain evidence="1">20211129_DDA</strain>
        <tissue evidence="1">Liver</tissue>
    </source>
</reference>
<evidence type="ECO:0000313" key="1">
    <source>
        <dbReference type="EMBL" id="KAJ1191953.1"/>
    </source>
</evidence>
<gene>
    <name evidence="1" type="ORF">NDU88_001266</name>
</gene>
<sequence length="68" mass="7302">MQHTRAGTSTGTHAPSSKLLARAVLVLNTPLGLTVSAFNARVSDGKRASTLLSMHSRIYMYVGVFVRV</sequence>
<comment type="caution">
    <text evidence="1">The sequence shown here is derived from an EMBL/GenBank/DDBJ whole genome shotgun (WGS) entry which is preliminary data.</text>
</comment>
<dbReference type="AlphaFoldDB" id="A0AAV7USV2"/>
<name>A0AAV7USV2_PLEWA</name>
<proteinExistence type="predicted"/>
<accession>A0AAV7USV2</accession>
<protein>
    <submittedName>
        <fullName evidence="1">Uncharacterized protein</fullName>
    </submittedName>
</protein>